<dbReference type="AlphaFoldDB" id="A0A7W8FWY2"/>
<evidence type="ECO:0000313" key="2">
    <source>
        <dbReference type="Proteomes" id="UP000539953"/>
    </source>
</evidence>
<reference evidence="1 2" key="1">
    <citation type="submission" date="2020-08" db="EMBL/GenBank/DDBJ databases">
        <title>Genomic Encyclopedia of Type Strains, Phase IV (KMG-IV): sequencing the most valuable type-strain genomes for metagenomic binning, comparative biology and taxonomic classification.</title>
        <authorList>
            <person name="Goeker M."/>
        </authorList>
    </citation>
    <scope>NUCLEOTIDE SEQUENCE [LARGE SCALE GENOMIC DNA]</scope>
    <source>
        <strain evidence="1 2">DSM 25799</strain>
    </source>
</reference>
<protein>
    <submittedName>
        <fullName evidence="1">Uncharacterized protein</fullName>
    </submittedName>
</protein>
<dbReference type="Proteomes" id="UP000539953">
    <property type="component" value="Unassembled WGS sequence"/>
</dbReference>
<dbReference type="EMBL" id="JACHHK010000008">
    <property type="protein sequence ID" value="MBB5183776.1"/>
    <property type="molecule type" value="Genomic_DNA"/>
</dbReference>
<gene>
    <name evidence="1" type="ORF">HNQ47_001817</name>
</gene>
<keyword evidence="2" id="KW-1185">Reference proteome</keyword>
<comment type="caution">
    <text evidence="1">The sequence shown here is derived from an EMBL/GenBank/DDBJ whole genome shotgun (WGS) entry which is preliminary data.</text>
</comment>
<proteinExistence type="predicted"/>
<sequence length="42" mass="5004">MFWKENKVEKLFLQLNILGKAGGMPAFHIDRSYWNHLDDVLK</sequence>
<organism evidence="1 2">
    <name type="scientific">Catenisphaera adipataccumulans</name>
    <dbReference type="NCBI Taxonomy" id="700500"/>
    <lineage>
        <taxon>Bacteria</taxon>
        <taxon>Bacillati</taxon>
        <taxon>Bacillota</taxon>
        <taxon>Erysipelotrichia</taxon>
        <taxon>Erysipelotrichales</taxon>
        <taxon>Erysipelotrichaceae</taxon>
        <taxon>Catenisphaera</taxon>
    </lineage>
</organism>
<name>A0A7W8FWY2_9FIRM</name>
<evidence type="ECO:0000313" key="1">
    <source>
        <dbReference type="EMBL" id="MBB5183776.1"/>
    </source>
</evidence>
<accession>A0A7W8FWY2</accession>